<feature type="transmembrane region" description="Helical" evidence="13">
    <location>
        <begin position="680"/>
        <end position="702"/>
    </location>
</feature>
<dbReference type="FunFam" id="2.60.120.10:FF:000002">
    <property type="entry name" value="Cyclic nucleotide gated channel alpha 1a"/>
    <property type="match status" value="1"/>
</dbReference>
<feature type="domain" description="Cyclic nucleotide-binding" evidence="14">
    <location>
        <begin position="862"/>
        <end position="968"/>
    </location>
</feature>
<dbReference type="InterPro" id="IPR009787">
    <property type="entry name" value="Jagunal"/>
</dbReference>
<organism evidence="15">
    <name type="scientific">Dermatophagoides farinae</name>
    <name type="common">American house dust mite</name>
    <dbReference type="NCBI Taxonomy" id="6954"/>
    <lineage>
        <taxon>Eukaryota</taxon>
        <taxon>Metazoa</taxon>
        <taxon>Ecdysozoa</taxon>
        <taxon>Arthropoda</taxon>
        <taxon>Chelicerata</taxon>
        <taxon>Arachnida</taxon>
        <taxon>Acari</taxon>
        <taxon>Acariformes</taxon>
        <taxon>Sarcoptiformes</taxon>
        <taxon>Astigmata</taxon>
        <taxon>Psoroptidia</taxon>
        <taxon>Analgoidea</taxon>
        <taxon>Pyroglyphidae</taxon>
        <taxon>Dermatophagoidinae</taxon>
        <taxon>Dermatophagoides</taxon>
    </lineage>
</organism>
<feature type="transmembrane region" description="Helical" evidence="13">
    <location>
        <begin position="38"/>
        <end position="55"/>
    </location>
</feature>
<dbReference type="PANTHER" id="PTHR45638">
    <property type="entry name" value="CYCLIC NUCLEOTIDE-GATED CATION CHANNEL SUBUNIT A"/>
    <property type="match status" value="1"/>
</dbReference>
<comment type="subcellular location">
    <subcellularLocation>
        <location evidence="1">Endoplasmic reticulum membrane</location>
        <topology evidence="1">Multi-pass membrane protein</topology>
    </subcellularLocation>
</comment>
<evidence type="ECO:0000256" key="5">
    <source>
        <dbReference type="ARBA" id="ARBA00022824"/>
    </source>
</evidence>
<feature type="region of interest" description="Disordered" evidence="12">
    <location>
        <begin position="1114"/>
        <end position="1156"/>
    </location>
</feature>
<evidence type="ECO:0000256" key="12">
    <source>
        <dbReference type="SAM" id="MobiDB-lite"/>
    </source>
</evidence>
<keyword evidence="9" id="KW-1071">Ligand-gated ion channel</keyword>
<dbReference type="GO" id="GO:0005249">
    <property type="term" value="F:voltage-gated potassium channel activity"/>
    <property type="evidence" value="ECO:0007669"/>
    <property type="project" value="InterPro"/>
</dbReference>
<feature type="compositionally biased region" description="Low complexity" evidence="12">
    <location>
        <begin position="1067"/>
        <end position="1080"/>
    </location>
</feature>
<dbReference type="GO" id="GO:0030553">
    <property type="term" value="F:cGMP binding"/>
    <property type="evidence" value="ECO:0007669"/>
    <property type="project" value="TreeGrafter"/>
</dbReference>
<dbReference type="Pfam" id="PF00520">
    <property type="entry name" value="Ion_trans"/>
    <property type="match status" value="1"/>
</dbReference>
<feature type="transmembrane region" description="Helical" evidence="13">
    <location>
        <begin position="758"/>
        <end position="780"/>
    </location>
</feature>
<evidence type="ECO:0000256" key="4">
    <source>
        <dbReference type="ARBA" id="ARBA00022692"/>
    </source>
</evidence>
<dbReference type="CDD" id="cd00038">
    <property type="entry name" value="CAP_ED"/>
    <property type="match status" value="1"/>
</dbReference>
<dbReference type="PRINTS" id="PR01463">
    <property type="entry name" value="EAGCHANLFMLY"/>
</dbReference>
<dbReference type="Proteomes" id="UP000828236">
    <property type="component" value="Unassembled WGS sequence"/>
</dbReference>
<dbReference type="GO" id="GO:0005886">
    <property type="term" value="C:plasma membrane"/>
    <property type="evidence" value="ECO:0007669"/>
    <property type="project" value="TreeGrafter"/>
</dbReference>
<sequence length="1156" mass="135622">MASKGKYVIGTDGTDYQHRQRVVSAHSFSAISKHYLKITFYLHFLLYLLIILKLSEDILDRMDIFILELQELEIPKPDIWEWTYGLSFLFTIFGARAIRTNSFRMIKYYLMGIGLFAFIPIVWAQQIYFMDFYNFIYERDITKLQFVWHNLPLSVIFEAFSIIAIQQQQQQQIIHNKRNSCHLLQVPQHNYQKQQQQQQQQHRKQKRQRRQSDQNVNYSNDDHDQYNKSINESSVQLFRSKQRQPQQQQPTRQQQLTLFDDQRFRTNSWSGFHHHHHHHNRPQQQQQQKYLDYHPYSALQQSSNDYCLYSIDQIVSGPLLNNDNDYIMSTNNNHHQQPSKIKTNRRMSNQSLLYRNLTMNMVAPISDDNSNNNDNEKSRPLLNGSIRTIPDDNDQNNKHLDSGLNIRKQENHNRNHHLQRQSTIWTTTTLDINSPSATDNDDNHQQRQQQSGRRLSSSASSMMTMTKSKLLLTSSIQSLSTPSSIIQSDLSLKSELDNKSINQQQPQPLQQVSTTTATKEFRLNIPKVANAFQKPIINGYLLCVIYNVTTIIGRSVFWQMQNNYLTIWMIIDYVIDGVYLMDMFLSSRTGYLEQGLLVRDLNKLLINYIQSFRFKLDIISLLPTDLIFIMTGTYCEPESFYPCAIIVRINRLFRFYRLTECFERTETRTNFPHAFRIAKLIFYILILIHWNACIYFAISYVIGFDTDRWVYNRPSISLINGTNVTDTLRHQYIYCFYWSTLTLTTIGEVPIPETDFEYTFVVINFLIGVLIFATIVGNVGSMITNMNAARAEFQSQMDSVKQYMKFRHVSKDLENRVIKWFDYLWTNKQSLDEDSVTAILPDKLKAEIAINVHLQTLRRVQLFQDCEPGLLVELILKLRLQVFSPGDYICRKGDVGKEMYIVKKGKLSVVGDDGRTVFATLTDGSVFGELSILNIKGNKTGNRRTANVRSVGYSDLFCLSKNDLWEVLEDYPEACNMLIEKGKQILRKDNLLDEEILKRAAIEEEDFKLKCRRLEKELDSLQLRFARLIAEYSATQKRLKQRITALENERNDYYYNKKQNQHEQRRQSSLQLPLQTSKKSPPSSDHVRYHKFRPYFQSVEVVQTSDTNTQASSFMINHHDNDDDNDNRSNSSQQQQQQQQQKSKDNIQDNAINECD</sequence>
<reference evidence="15" key="2">
    <citation type="journal article" date="2021" name="World Allergy Organ. J.">
        <title>Chromosome-level assembly of Dermatophagoides farinae genome and transcriptome reveals two novel allergens Der f 37 and Der f 39.</title>
        <authorList>
            <person name="Chen J."/>
            <person name="Cai Z."/>
            <person name="Fan D."/>
            <person name="Hu J."/>
            <person name="Hou Y."/>
            <person name="He Y."/>
            <person name="Zhang Z."/>
            <person name="Zhao Z."/>
            <person name="Gao P."/>
            <person name="Hu W."/>
            <person name="Sun J."/>
            <person name="Li J."/>
            <person name="Ji K."/>
        </authorList>
    </citation>
    <scope>NUCLEOTIDE SEQUENCE</scope>
    <source>
        <strain evidence="15">JKM2019</strain>
    </source>
</reference>
<keyword evidence="3" id="KW-0813">Transport</keyword>
<evidence type="ECO:0000256" key="8">
    <source>
        <dbReference type="ARBA" id="ARBA00023136"/>
    </source>
</evidence>
<name>A0A9D4P4J3_DERFA</name>
<dbReference type="GO" id="GO:0005222">
    <property type="term" value="F:intracellularly cAMP-activated cation channel activity"/>
    <property type="evidence" value="ECO:0007669"/>
    <property type="project" value="TreeGrafter"/>
</dbReference>
<dbReference type="Gene3D" id="1.20.5.300">
    <property type="match status" value="1"/>
</dbReference>
<comment type="caution">
    <text evidence="15">The sequence shown here is derived from an EMBL/GenBank/DDBJ whole genome shotgun (WGS) entry which is preliminary data.</text>
</comment>
<evidence type="ECO:0000256" key="13">
    <source>
        <dbReference type="SAM" id="Phobius"/>
    </source>
</evidence>
<feature type="region of interest" description="Disordered" evidence="12">
    <location>
        <begin position="431"/>
        <end position="460"/>
    </location>
</feature>
<evidence type="ECO:0000256" key="2">
    <source>
        <dbReference type="ARBA" id="ARBA00008462"/>
    </source>
</evidence>
<accession>A0A9D4P4J3</accession>
<proteinExistence type="inferred from homology"/>
<reference evidence="15" key="1">
    <citation type="submission" date="2020-06" db="EMBL/GenBank/DDBJ databases">
        <authorList>
            <person name="Ji K."/>
            <person name="Li J."/>
        </authorList>
    </citation>
    <scope>NUCLEOTIDE SEQUENCE</scope>
    <source>
        <strain evidence="15">JKM2019</strain>
        <tissue evidence="15">Whole body</tissue>
    </source>
</reference>
<protein>
    <submittedName>
        <fullName evidence="15">Cyclic nucleotide-gated cation channel-like protein</fullName>
    </submittedName>
</protein>
<dbReference type="InterPro" id="IPR032406">
    <property type="entry name" value="CLZ_dom"/>
</dbReference>
<evidence type="ECO:0000313" key="15">
    <source>
        <dbReference type="EMBL" id="KAH7644595.1"/>
    </source>
</evidence>
<feature type="transmembrane region" description="Helical" evidence="13">
    <location>
        <begin position="79"/>
        <end position="96"/>
    </location>
</feature>
<evidence type="ECO:0000256" key="11">
    <source>
        <dbReference type="SAM" id="Coils"/>
    </source>
</evidence>
<dbReference type="InterPro" id="IPR014710">
    <property type="entry name" value="RmlC-like_jellyroll"/>
</dbReference>
<keyword evidence="11" id="KW-0175">Coiled coil</keyword>
<feature type="region of interest" description="Disordered" evidence="12">
    <location>
        <begin position="363"/>
        <end position="401"/>
    </location>
</feature>
<gene>
    <name evidence="15" type="ORF">HUG17_0133</name>
</gene>
<dbReference type="AlphaFoldDB" id="A0A9D4P4J3"/>
<dbReference type="Pfam" id="PF00027">
    <property type="entry name" value="cNMP_binding"/>
    <property type="match status" value="1"/>
</dbReference>
<keyword evidence="8 13" id="KW-0472">Membrane</keyword>
<dbReference type="EMBL" id="SDOV01000001">
    <property type="protein sequence ID" value="KAH7644595.1"/>
    <property type="molecule type" value="Genomic_DNA"/>
</dbReference>
<dbReference type="GO" id="GO:0044877">
    <property type="term" value="F:protein-containing complex binding"/>
    <property type="evidence" value="ECO:0007669"/>
    <property type="project" value="TreeGrafter"/>
</dbReference>
<dbReference type="InterPro" id="IPR003938">
    <property type="entry name" value="K_chnl_volt-dep_EAG/ELK/ERG"/>
</dbReference>
<feature type="compositionally biased region" description="Basic residues" evidence="12">
    <location>
        <begin position="272"/>
        <end position="281"/>
    </location>
</feature>
<dbReference type="Gene3D" id="2.60.120.10">
    <property type="entry name" value="Jelly Rolls"/>
    <property type="match status" value="1"/>
</dbReference>
<keyword evidence="4 13" id="KW-0812">Transmembrane</keyword>
<dbReference type="InterPro" id="IPR000595">
    <property type="entry name" value="cNMP-bd_dom"/>
</dbReference>
<dbReference type="Gene3D" id="1.10.287.630">
    <property type="entry name" value="Helix hairpin bin"/>
    <property type="match status" value="1"/>
</dbReference>
<evidence type="ECO:0000256" key="6">
    <source>
        <dbReference type="ARBA" id="ARBA00022989"/>
    </source>
</evidence>
<feature type="coiled-coil region" evidence="11">
    <location>
        <begin position="997"/>
        <end position="1049"/>
    </location>
</feature>
<keyword evidence="7" id="KW-0406">Ion transport</keyword>
<dbReference type="InterPro" id="IPR018490">
    <property type="entry name" value="cNMP-bd_dom_sf"/>
</dbReference>
<feature type="transmembrane region" description="Helical" evidence="13">
    <location>
        <begin position="108"/>
        <end position="126"/>
    </location>
</feature>
<dbReference type="InterPro" id="IPR050866">
    <property type="entry name" value="CNG_cation_channel"/>
</dbReference>
<feature type="compositionally biased region" description="Low complexity" evidence="12">
    <location>
        <begin position="446"/>
        <end position="460"/>
    </location>
</feature>
<feature type="compositionally biased region" description="Low complexity" evidence="12">
    <location>
        <begin position="243"/>
        <end position="258"/>
    </location>
</feature>
<evidence type="ECO:0000256" key="3">
    <source>
        <dbReference type="ARBA" id="ARBA00022448"/>
    </source>
</evidence>
<keyword evidence="6 13" id="KW-1133">Transmembrane helix</keyword>
<dbReference type="GO" id="GO:0005223">
    <property type="term" value="F:intracellularly cGMP-activated cation channel activity"/>
    <property type="evidence" value="ECO:0007669"/>
    <property type="project" value="TreeGrafter"/>
</dbReference>
<dbReference type="GO" id="GO:0017071">
    <property type="term" value="C:intracellular cyclic nucleotide activated cation channel complex"/>
    <property type="evidence" value="ECO:0007669"/>
    <property type="project" value="TreeGrafter"/>
</dbReference>
<dbReference type="Pfam" id="PF16526">
    <property type="entry name" value="CLZ"/>
    <property type="match status" value="1"/>
</dbReference>
<keyword evidence="10" id="KW-0407">Ion channel</keyword>
<feature type="compositionally biased region" description="Low complexity" evidence="12">
    <location>
        <begin position="1128"/>
        <end position="1141"/>
    </location>
</feature>
<dbReference type="InterPro" id="IPR018488">
    <property type="entry name" value="cNMP-bd_CS"/>
</dbReference>
<comment type="similarity">
    <text evidence="2">Belongs to the jagunal family.</text>
</comment>
<dbReference type="SMART" id="SM00100">
    <property type="entry name" value="cNMP"/>
    <property type="match status" value="1"/>
</dbReference>
<keyword evidence="5" id="KW-0256">Endoplasmic reticulum</keyword>
<feature type="compositionally biased region" description="Polar residues" evidence="12">
    <location>
        <begin position="227"/>
        <end position="239"/>
    </location>
</feature>
<dbReference type="InterPro" id="IPR005821">
    <property type="entry name" value="Ion_trans_dom"/>
</dbReference>
<evidence type="ECO:0000256" key="9">
    <source>
        <dbReference type="ARBA" id="ARBA00023286"/>
    </source>
</evidence>
<dbReference type="SUPFAM" id="SSF81324">
    <property type="entry name" value="Voltage-gated potassium channels"/>
    <property type="match status" value="1"/>
</dbReference>
<dbReference type="Pfam" id="PF07086">
    <property type="entry name" value="Jagunal"/>
    <property type="match status" value="1"/>
</dbReference>
<evidence type="ECO:0000256" key="10">
    <source>
        <dbReference type="ARBA" id="ARBA00023303"/>
    </source>
</evidence>
<dbReference type="PROSITE" id="PS50042">
    <property type="entry name" value="CNMP_BINDING_3"/>
    <property type="match status" value="1"/>
</dbReference>
<evidence type="ECO:0000259" key="14">
    <source>
        <dbReference type="PROSITE" id="PS50042"/>
    </source>
</evidence>
<dbReference type="SUPFAM" id="SSF51206">
    <property type="entry name" value="cAMP-binding domain-like"/>
    <property type="match status" value="1"/>
</dbReference>
<feature type="region of interest" description="Disordered" evidence="12">
    <location>
        <begin position="1054"/>
        <end position="1088"/>
    </location>
</feature>
<dbReference type="PROSITE" id="PS00889">
    <property type="entry name" value="CNMP_BINDING_2"/>
    <property type="match status" value="1"/>
</dbReference>
<evidence type="ECO:0000256" key="1">
    <source>
        <dbReference type="ARBA" id="ARBA00004477"/>
    </source>
</evidence>
<dbReference type="GO" id="GO:0007029">
    <property type="term" value="P:endoplasmic reticulum organization"/>
    <property type="evidence" value="ECO:0007669"/>
    <property type="project" value="InterPro"/>
</dbReference>
<feature type="region of interest" description="Disordered" evidence="12">
    <location>
        <begin position="189"/>
        <end position="288"/>
    </location>
</feature>
<dbReference type="FunFam" id="1.10.287.630:FF:000001">
    <property type="entry name" value="Cyclic nucleotide-gated channel alpha 3"/>
    <property type="match status" value="1"/>
</dbReference>
<dbReference type="PANTHER" id="PTHR45638:SF11">
    <property type="entry name" value="CYCLIC NUCLEOTIDE-GATED CATION CHANNEL SUBUNIT A"/>
    <property type="match status" value="1"/>
</dbReference>
<evidence type="ECO:0000256" key="7">
    <source>
        <dbReference type="ARBA" id="ARBA00023065"/>
    </source>
</evidence>
<feature type="transmembrane region" description="Helical" evidence="13">
    <location>
        <begin position="537"/>
        <end position="558"/>
    </location>
</feature>
<dbReference type="GO" id="GO:0005789">
    <property type="term" value="C:endoplasmic reticulum membrane"/>
    <property type="evidence" value="ECO:0007669"/>
    <property type="project" value="UniProtKB-SubCell"/>
</dbReference>
<dbReference type="Gene3D" id="1.10.287.70">
    <property type="match status" value="1"/>
</dbReference>
<dbReference type="PROSITE" id="PS00888">
    <property type="entry name" value="CNMP_BINDING_1"/>
    <property type="match status" value="1"/>
</dbReference>